<evidence type="ECO:0000313" key="2">
    <source>
        <dbReference type="EMBL" id="ELK13236.1"/>
    </source>
</evidence>
<dbReference type="AlphaFoldDB" id="L5KQN6"/>
<gene>
    <name evidence="2" type="ORF">PAL_GLEAN10011250</name>
</gene>
<protein>
    <submittedName>
        <fullName evidence="2">Uncharacterized protein</fullName>
    </submittedName>
</protein>
<dbReference type="Proteomes" id="UP000010552">
    <property type="component" value="Unassembled WGS sequence"/>
</dbReference>
<name>L5KQN6_PTEAL</name>
<dbReference type="EMBL" id="KB030625">
    <property type="protein sequence ID" value="ELK13236.1"/>
    <property type="molecule type" value="Genomic_DNA"/>
</dbReference>
<accession>L5KQN6</accession>
<proteinExistence type="predicted"/>
<dbReference type="InParanoid" id="L5KQN6"/>
<organism evidence="2 3">
    <name type="scientific">Pteropus alecto</name>
    <name type="common">Black flying fox</name>
    <dbReference type="NCBI Taxonomy" id="9402"/>
    <lineage>
        <taxon>Eukaryota</taxon>
        <taxon>Metazoa</taxon>
        <taxon>Chordata</taxon>
        <taxon>Craniata</taxon>
        <taxon>Vertebrata</taxon>
        <taxon>Euteleostomi</taxon>
        <taxon>Mammalia</taxon>
        <taxon>Eutheria</taxon>
        <taxon>Laurasiatheria</taxon>
        <taxon>Chiroptera</taxon>
        <taxon>Yinpterochiroptera</taxon>
        <taxon>Pteropodoidea</taxon>
        <taxon>Pteropodidae</taxon>
        <taxon>Pteropodinae</taxon>
        <taxon>Pteropus</taxon>
    </lineage>
</organism>
<sequence length="170" mass="18205">MPSGPARIAQALGGRGWRQEGTRSPANPPTKPSLKTTDEDWGHLAEVAGVQGPSRWTRLAWDWVPGRASTPSSHVTSGRCCCPVPRLCPLSRRGARCSELHSAVPGGGRRLSGKRFVGAPETGALVERGWFLRGSRLAPTSSGDCGSCYLLFLPGNCCAVRTVWNLLRDV</sequence>
<keyword evidence="3" id="KW-1185">Reference proteome</keyword>
<evidence type="ECO:0000256" key="1">
    <source>
        <dbReference type="SAM" id="MobiDB-lite"/>
    </source>
</evidence>
<reference evidence="3" key="1">
    <citation type="journal article" date="2013" name="Science">
        <title>Comparative analysis of bat genomes provides insight into the evolution of flight and immunity.</title>
        <authorList>
            <person name="Zhang G."/>
            <person name="Cowled C."/>
            <person name="Shi Z."/>
            <person name="Huang Z."/>
            <person name="Bishop-Lilly K.A."/>
            <person name="Fang X."/>
            <person name="Wynne J.W."/>
            <person name="Xiong Z."/>
            <person name="Baker M.L."/>
            <person name="Zhao W."/>
            <person name="Tachedjian M."/>
            <person name="Zhu Y."/>
            <person name="Zhou P."/>
            <person name="Jiang X."/>
            <person name="Ng J."/>
            <person name="Yang L."/>
            <person name="Wu L."/>
            <person name="Xiao J."/>
            <person name="Feng Y."/>
            <person name="Chen Y."/>
            <person name="Sun X."/>
            <person name="Zhang Y."/>
            <person name="Marsh G.A."/>
            <person name="Crameri G."/>
            <person name="Broder C.C."/>
            <person name="Frey K.G."/>
            <person name="Wang L.F."/>
            <person name="Wang J."/>
        </authorList>
    </citation>
    <scope>NUCLEOTIDE SEQUENCE [LARGE SCALE GENOMIC DNA]</scope>
</reference>
<feature type="region of interest" description="Disordered" evidence="1">
    <location>
        <begin position="1"/>
        <end position="39"/>
    </location>
</feature>
<evidence type="ECO:0000313" key="3">
    <source>
        <dbReference type="Proteomes" id="UP000010552"/>
    </source>
</evidence>